<evidence type="ECO:0008006" key="5">
    <source>
        <dbReference type="Google" id="ProtNLM"/>
    </source>
</evidence>
<keyword evidence="4" id="KW-1185">Reference proteome</keyword>
<organism evidence="3 4">
    <name type="scientific">Endobacterium cereale</name>
    <dbReference type="NCBI Taxonomy" id="2663029"/>
    <lineage>
        <taxon>Bacteria</taxon>
        <taxon>Pseudomonadati</taxon>
        <taxon>Pseudomonadota</taxon>
        <taxon>Alphaproteobacteria</taxon>
        <taxon>Hyphomicrobiales</taxon>
        <taxon>Rhizobiaceae</taxon>
        <taxon>Endobacterium</taxon>
    </lineage>
</organism>
<feature type="region of interest" description="Disordered" evidence="1">
    <location>
        <begin position="475"/>
        <end position="501"/>
    </location>
</feature>
<feature type="chain" id="PRO_5025368913" description="Cytochrome c domain-containing protein" evidence="2">
    <location>
        <begin position="22"/>
        <end position="501"/>
    </location>
</feature>
<dbReference type="Proteomes" id="UP000435138">
    <property type="component" value="Unassembled WGS sequence"/>
</dbReference>
<gene>
    <name evidence="3" type="ORF">GAO09_16140</name>
</gene>
<keyword evidence="2" id="KW-0732">Signal</keyword>
<dbReference type="RefSeq" id="WP_153355040.1">
    <property type="nucleotide sequence ID" value="NZ_JAYKOO010000007.1"/>
</dbReference>
<accession>A0A6A8A8I3</accession>
<evidence type="ECO:0000313" key="3">
    <source>
        <dbReference type="EMBL" id="MQY47565.1"/>
    </source>
</evidence>
<feature type="signal peptide" evidence="2">
    <location>
        <begin position="1"/>
        <end position="21"/>
    </location>
</feature>
<proteinExistence type="predicted"/>
<comment type="caution">
    <text evidence="3">The sequence shown here is derived from an EMBL/GenBank/DDBJ whole genome shotgun (WGS) entry which is preliminary data.</text>
</comment>
<dbReference type="EMBL" id="WIXI01000045">
    <property type="protein sequence ID" value="MQY47565.1"/>
    <property type="molecule type" value="Genomic_DNA"/>
</dbReference>
<evidence type="ECO:0000313" key="4">
    <source>
        <dbReference type="Proteomes" id="UP000435138"/>
    </source>
</evidence>
<reference evidence="3 4" key="1">
    <citation type="submission" date="2019-11" db="EMBL/GenBank/DDBJ databases">
        <title>Genome analysis of Rhizobacterium cereale a novel genus and species isolated from maize roots in North Spain.</title>
        <authorList>
            <person name="Menendez E."/>
            <person name="Flores-Felix J.D."/>
            <person name="Ramirez-Bahena M.-H."/>
            <person name="Igual J.M."/>
            <person name="Garcia-Fraile P."/>
            <person name="Peix A."/>
            <person name="Velazquez E."/>
        </authorList>
    </citation>
    <scope>NUCLEOTIDE SEQUENCE [LARGE SCALE GENOMIC DNA]</scope>
    <source>
        <strain evidence="3 4">RZME27</strain>
    </source>
</reference>
<dbReference type="AlphaFoldDB" id="A0A6A8A8I3"/>
<protein>
    <recommendedName>
        <fullName evidence="5">Cytochrome c domain-containing protein</fullName>
    </recommendedName>
</protein>
<sequence>MSAKMLILSSAILALSGTAHAQYNPAASCSIGPAEFQGWFANNKISKDGPIVFANSLAFPQNNTKCDFYKWGQQMFLWLTSPSGSGITITSPQIYNVNFNTQGQGIYIQGDDTGFLRSDKSGEMTAFRSTVNNMVVKGLVAENIQPGGQAGGNDALMSLNGSLVYYAVHANDVYAWFNTAVINGALPETSEFPNSAADLNALLTYVASKGASLKDADALTMEIKTSWIDAAKVNGSVTDYVTITADVPNYQGDVGAAKWTIGTPATVTKQLALVGMHVVGTVQGHPEMVWATFEHKSNAPNNTYYLSFMPPLNQPIEPPAIPFPYNSAGQWNFMQPNGSQDGALVPQMTVDGDGNVVATAGNVVGPNNSYRVNPWGSLPEPASANNNTQIFTLNANIDYMLANTPTGKDVRSNYIQIGSVWTRNGSIPAEPTDKSQQVGSLFLANTTMETYHQKLGPDIKPAHQNGCFGCHNLAPTQGSPTPPPTSTSHLFSTDNVPLVGK</sequence>
<evidence type="ECO:0000256" key="2">
    <source>
        <dbReference type="SAM" id="SignalP"/>
    </source>
</evidence>
<evidence type="ECO:0000256" key="1">
    <source>
        <dbReference type="SAM" id="MobiDB-lite"/>
    </source>
</evidence>
<name>A0A6A8A8I3_9HYPH</name>